<dbReference type="Proteomes" id="UP000001055">
    <property type="component" value="Unassembled WGS sequence"/>
</dbReference>
<dbReference type="AlphaFoldDB" id="Q0UYZ3"/>
<dbReference type="RefSeq" id="XP_001793610.1">
    <property type="nucleotide sequence ID" value="XM_001793558.1"/>
</dbReference>
<protein>
    <submittedName>
        <fullName evidence="2">Uncharacterized protein</fullName>
    </submittedName>
</protein>
<accession>Q0UYZ3</accession>
<sequence length="63" mass="7219">MDANDTLSQPTPSGRSSWSKEAAFACATILLMALGLAIKYRRELRDLVHSKNRPWLRWFRNGN</sequence>
<evidence type="ECO:0000313" key="2">
    <source>
        <dbReference type="EMBL" id="EAT89752.1"/>
    </source>
</evidence>
<dbReference type="InParanoid" id="Q0UYZ3"/>
<feature type="transmembrane region" description="Helical" evidence="1">
    <location>
        <begin position="22"/>
        <end position="40"/>
    </location>
</feature>
<gene>
    <name evidence="2" type="ORF">SNOG_03021</name>
</gene>
<reference evidence="3" key="1">
    <citation type="journal article" date="2007" name="Plant Cell">
        <title>Dothideomycete-plant interactions illuminated by genome sequencing and EST analysis of the wheat pathogen Stagonospora nodorum.</title>
        <authorList>
            <person name="Hane J.K."/>
            <person name="Lowe R.G."/>
            <person name="Solomon P.S."/>
            <person name="Tan K.C."/>
            <person name="Schoch C.L."/>
            <person name="Spatafora J.W."/>
            <person name="Crous P.W."/>
            <person name="Kodira C."/>
            <person name="Birren B.W."/>
            <person name="Galagan J.E."/>
            <person name="Torriani S.F."/>
            <person name="McDonald B.A."/>
            <person name="Oliver R.P."/>
        </authorList>
    </citation>
    <scope>NUCLEOTIDE SEQUENCE [LARGE SCALE GENOMIC DNA]</scope>
    <source>
        <strain evidence="3">SN15 / ATCC MYA-4574 / FGSC 10173</strain>
    </source>
</reference>
<evidence type="ECO:0000313" key="3">
    <source>
        <dbReference type="Proteomes" id="UP000001055"/>
    </source>
</evidence>
<keyword evidence="1" id="KW-0812">Transmembrane</keyword>
<keyword evidence="1" id="KW-1133">Transmembrane helix</keyword>
<organism evidence="2 3">
    <name type="scientific">Phaeosphaeria nodorum (strain SN15 / ATCC MYA-4574 / FGSC 10173)</name>
    <name type="common">Glume blotch fungus</name>
    <name type="synonym">Parastagonospora nodorum</name>
    <dbReference type="NCBI Taxonomy" id="321614"/>
    <lineage>
        <taxon>Eukaryota</taxon>
        <taxon>Fungi</taxon>
        <taxon>Dikarya</taxon>
        <taxon>Ascomycota</taxon>
        <taxon>Pezizomycotina</taxon>
        <taxon>Dothideomycetes</taxon>
        <taxon>Pleosporomycetidae</taxon>
        <taxon>Pleosporales</taxon>
        <taxon>Pleosporineae</taxon>
        <taxon>Phaeosphaeriaceae</taxon>
        <taxon>Parastagonospora</taxon>
    </lineage>
</organism>
<name>Q0UYZ3_PHANO</name>
<proteinExistence type="predicted"/>
<dbReference type="KEGG" id="pno:SNOG_03021"/>
<keyword evidence="1" id="KW-0472">Membrane</keyword>
<dbReference type="EMBL" id="CH445328">
    <property type="protein sequence ID" value="EAT89752.1"/>
    <property type="molecule type" value="Genomic_DNA"/>
</dbReference>
<evidence type="ECO:0000256" key="1">
    <source>
        <dbReference type="SAM" id="Phobius"/>
    </source>
</evidence>
<dbReference type="GeneID" id="5970467"/>